<accession>A0A6F8XL45</accession>
<protein>
    <submittedName>
        <fullName evidence="1">Uncharacterized protein</fullName>
    </submittedName>
</protein>
<keyword evidence="2" id="KW-1185">Reference proteome</keyword>
<dbReference type="Proteomes" id="UP000502508">
    <property type="component" value="Chromosome"/>
</dbReference>
<reference evidence="1 2" key="1">
    <citation type="submission" date="2020-03" db="EMBL/GenBank/DDBJ databases">
        <title>Whole genome shotgun sequence of Phytohabitans flavus NBRC 107702.</title>
        <authorList>
            <person name="Komaki H."/>
            <person name="Tamura T."/>
        </authorList>
    </citation>
    <scope>NUCLEOTIDE SEQUENCE [LARGE SCALE GENOMIC DNA]</scope>
    <source>
        <strain evidence="1 2">NBRC 107702</strain>
    </source>
</reference>
<name>A0A6F8XL45_9ACTN</name>
<dbReference type="RefSeq" id="WP_173033919.1">
    <property type="nucleotide sequence ID" value="NZ_AP022870.1"/>
</dbReference>
<dbReference type="EMBL" id="AP022870">
    <property type="protein sequence ID" value="BCB74509.1"/>
    <property type="molecule type" value="Genomic_DNA"/>
</dbReference>
<evidence type="ECO:0000313" key="2">
    <source>
        <dbReference type="Proteomes" id="UP000502508"/>
    </source>
</evidence>
<reference evidence="1 2" key="2">
    <citation type="submission" date="2020-03" db="EMBL/GenBank/DDBJ databases">
        <authorList>
            <person name="Ichikawa N."/>
            <person name="Kimura A."/>
            <person name="Kitahashi Y."/>
            <person name="Uohara A."/>
        </authorList>
    </citation>
    <scope>NUCLEOTIDE SEQUENCE [LARGE SCALE GENOMIC DNA]</scope>
    <source>
        <strain evidence="1 2">NBRC 107702</strain>
    </source>
</reference>
<evidence type="ECO:0000313" key="1">
    <source>
        <dbReference type="EMBL" id="BCB74509.1"/>
    </source>
</evidence>
<dbReference type="AlphaFoldDB" id="A0A6F8XL45"/>
<proteinExistence type="predicted"/>
<sequence length="146" mass="15642">METELGVHRAGRISAQFTDGIYALTAAASGTSVECSVTLTACCARSTKQPTADVAFDVDTLIAEVSDQLRVHGIEVTDVDVFDAETRWNLAGGQQLSLSEAESWNVYLAAKDGSHLRTVWLGVTCWYVHPQQIADLVAEALADAEA</sequence>
<gene>
    <name evidence="1" type="ORF">Pflav_009190</name>
</gene>
<organism evidence="1 2">
    <name type="scientific">Phytohabitans flavus</name>
    <dbReference type="NCBI Taxonomy" id="1076124"/>
    <lineage>
        <taxon>Bacteria</taxon>
        <taxon>Bacillati</taxon>
        <taxon>Actinomycetota</taxon>
        <taxon>Actinomycetes</taxon>
        <taxon>Micromonosporales</taxon>
        <taxon>Micromonosporaceae</taxon>
    </lineage>
</organism>
<dbReference type="KEGG" id="pfla:Pflav_009190"/>